<keyword evidence="3 5" id="KW-0539">Nucleus</keyword>
<comment type="similarity">
    <text evidence="5">Belongs to the peptidase T1B family.</text>
</comment>
<evidence type="ECO:0000256" key="2">
    <source>
        <dbReference type="ARBA" id="ARBA00022942"/>
    </source>
</evidence>
<dbReference type="PROSITE" id="PS51476">
    <property type="entry name" value="PROTEASOME_BETA_2"/>
    <property type="match status" value="1"/>
</dbReference>
<protein>
    <recommendedName>
        <fullName evidence="5">Proteasome subunit beta</fullName>
    </recommendedName>
</protein>
<dbReference type="GO" id="GO:0010499">
    <property type="term" value="P:proteasomal ubiquitin-independent protein catabolic process"/>
    <property type="evidence" value="ECO:0007669"/>
    <property type="project" value="EnsemblFungi"/>
</dbReference>
<keyword evidence="2 5" id="KW-0647">Proteasome</keyword>
<proteinExistence type="inferred from homology"/>
<dbReference type="FunFam" id="3.60.20.10:FF:000027">
    <property type="entry name" value="Proteasome subunit beta type-6"/>
    <property type="match status" value="1"/>
</dbReference>
<evidence type="ECO:0000256" key="3">
    <source>
        <dbReference type="ARBA" id="ARBA00023242"/>
    </source>
</evidence>
<reference evidence="6 7" key="1">
    <citation type="journal article" date="2017" name="Mycologia">
        <title>Bifiguratus adelaidae, gen. et sp. nov., a new member of Mucoromycotina in endophytic and soil-dwelling habitats.</title>
        <authorList>
            <person name="Torres-Cruz T.J."/>
            <person name="Billingsley Tobias T.L."/>
            <person name="Almatruk M."/>
            <person name="Hesse C."/>
            <person name="Kuske C.R."/>
            <person name="Desiro A."/>
            <person name="Benucci G.M."/>
            <person name="Bonito G."/>
            <person name="Stajich J.E."/>
            <person name="Dunlap C."/>
            <person name="Arnold A.E."/>
            <person name="Porras-Alfaro A."/>
        </authorList>
    </citation>
    <scope>NUCLEOTIDE SEQUENCE [LARGE SCALE GENOMIC DNA]</scope>
    <source>
        <strain evidence="6 7">AZ0501</strain>
    </source>
</reference>
<comment type="function">
    <text evidence="5">Component of the proteasome, a multicatalytic proteinase complex which is characterized by its ability to cleave peptides with Arg, Phe, Tyr, Leu, and Glu adjacent to the leaving group at neutral or slightly basic pH. The proteasome has an ATP-dependent proteolytic activity.</text>
</comment>
<evidence type="ECO:0000256" key="5">
    <source>
        <dbReference type="RuleBase" id="RU004203"/>
    </source>
</evidence>
<keyword evidence="1 5" id="KW-0963">Cytoplasm</keyword>
<dbReference type="InterPro" id="IPR029055">
    <property type="entry name" value="Ntn_hydrolases_N"/>
</dbReference>
<dbReference type="Proteomes" id="UP000242875">
    <property type="component" value="Unassembled WGS sequence"/>
</dbReference>
<dbReference type="InterPro" id="IPR001353">
    <property type="entry name" value="Proteasome_sua/b"/>
</dbReference>
<dbReference type="OrthoDB" id="268479at2759"/>
<evidence type="ECO:0000313" key="7">
    <source>
        <dbReference type="Proteomes" id="UP000242875"/>
    </source>
</evidence>
<dbReference type="Gene3D" id="3.60.20.10">
    <property type="entry name" value="Glutamine Phosphoribosylpyrophosphate, subunit 1, domain 1"/>
    <property type="match status" value="1"/>
</dbReference>
<dbReference type="AlphaFoldDB" id="A0A261Y2C0"/>
<comment type="subcellular location">
    <subcellularLocation>
        <location evidence="5">Cytoplasm</location>
    </subcellularLocation>
    <subcellularLocation>
        <location evidence="5">Nucleus</location>
    </subcellularLocation>
</comment>
<dbReference type="Pfam" id="PF00227">
    <property type="entry name" value="Proteasome"/>
    <property type="match status" value="1"/>
</dbReference>
<accession>A0A261Y2C0</accession>
<evidence type="ECO:0000256" key="1">
    <source>
        <dbReference type="ARBA" id="ARBA00022490"/>
    </source>
</evidence>
<keyword evidence="7" id="KW-1185">Reference proteome</keyword>
<evidence type="ECO:0000256" key="4">
    <source>
        <dbReference type="ARBA" id="ARBA00026071"/>
    </source>
</evidence>
<dbReference type="PANTHER" id="PTHR32194:SF2">
    <property type="entry name" value="PROTEASOME SUBUNIT BETA TYPE-1"/>
    <property type="match status" value="1"/>
</dbReference>
<dbReference type="SUPFAM" id="SSF56235">
    <property type="entry name" value="N-terminal nucleophile aminohydrolases (Ntn hydrolases)"/>
    <property type="match status" value="1"/>
</dbReference>
<gene>
    <name evidence="6" type="ORF">BZG36_02044</name>
</gene>
<comment type="caution">
    <text evidence="6">The sequence shown here is derived from an EMBL/GenBank/DDBJ whole genome shotgun (WGS) entry which is preliminary data.</text>
</comment>
<dbReference type="GO" id="GO:0005737">
    <property type="term" value="C:cytoplasm"/>
    <property type="evidence" value="ECO:0007669"/>
    <property type="project" value="UniProtKB-SubCell"/>
</dbReference>
<name>A0A261Y2C0_9FUNG</name>
<dbReference type="EMBL" id="MVBO01000034">
    <property type="protein sequence ID" value="OZJ04644.1"/>
    <property type="molecule type" value="Genomic_DNA"/>
</dbReference>
<dbReference type="GO" id="GO:0005634">
    <property type="term" value="C:nucleus"/>
    <property type="evidence" value="ECO:0007669"/>
    <property type="project" value="UniProtKB-SubCell"/>
</dbReference>
<dbReference type="PROSITE" id="PS00854">
    <property type="entry name" value="PROTEASOME_BETA_1"/>
    <property type="match status" value="1"/>
</dbReference>
<dbReference type="GO" id="GO:0043161">
    <property type="term" value="P:proteasome-mediated ubiquitin-dependent protein catabolic process"/>
    <property type="evidence" value="ECO:0007669"/>
    <property type="project" value="EnsemblFungi"/>
</dbReference>
<sequence>MDVQQQVRSAAIEHRFDPYEDNGGTCLAIAGEDFCIIASDTRQSNGYSINSRYAPKTYKVSETSVLATTGFHADGLTLVKRLDQRLEWYRHAHEKEMSTPALAQLLSITLYQKRFFPYYSFCLLGGLDPEGKGAVYSFDPVGSFERETYRAGGSAASLIQPFLDNQVGWKNQENADKSLPDLETALRLTKDAFTSATERDIHTGDCLEIFVVTKDGVKVEQYQLKRD</sequence>
<comment type="subunit">
    <text evidence="5">Component of the proteasome complex.</text>
</comment>
<dbReference type="InterPro" id="IPR023333">
    <property type="entry name" value="Proteasome_suB-type"/>
</dbReference>
<evidence type="ECO:0000313" key="6">
    <source>
        <dbReference type="EMBL" id="OZJ04644.1"/>
    </source>
</evidence>
<dbReference type="GO" id="GO:0019774">
    <property type="term" value="C:proteasome core complex, beta-subunit complex"/>
    <property type="evidence" value="ECO:0007669"/>
    <property type="project" value="EnsemblFungi"/>
</dbReference>
<dbReference type="InterPro" id="IPR016050">
    <property type="entry name" value="Proteasome_bsu_CS"/>
</dbReference>
<dbReference type="CDD" id="cd03757">
    <property type="entry name" value="proteasome_beta_type_1"/>
    <property type="match status" value="1"/>
</dbReference>
<organism evidence="6 7">
    <name type="scientific">Bifiguratus adelaidae</name>
    <dbReference type="NCBI Taxonomy" id="1938954"/>
    <lineage>
        <taxon>Eukaryota</taxon>
        <taxon>Fungi</taxon>
        <taxon>Fungi incertae sedis</taxon>
        <taxon>Mucoromycota</taxon>
        <taxon>Mucoromycotina</taxon>
        <taxon>Endogonomycetes</taxon>
        <taxon>Endogonales</taxon>
        <taxon>Endogonales incertae sedis</taxon>
        <taxon>Bifiguratus</taxon>
    </lineage>
</organism>
<dbReference type="PANTHER" id="PTHR32194">
    <property type="entry name" value="METALLOPROTEASE TLDD"/>
    <property type="match status" value="1"/>
</dbReference>
<comment type="subunit">
    <text evidence="4">The 26S proteasome consists of a 20S proteasome core and two 19S regulatory subunits. The 20S proteasome core is composed of 28 subunits that are arranged in four stacked rings, resulting in a barrel-shaped structure. The two end rings are each formed by seven alpha subunits, and the two central rings are each formed by seven beta subunits. The catalytic chamber with the active sites is on the inside of the barrel.</text>
</comment>